<organism evidence="1 2">
    <name type="scientific">Riccia fluitans</name>
    <dbReference type="NCBI Taxonomy" id="41844"/>
    <lineage>
        <taxon>Eukaryota</taxon>
        <taxon>Viridiplantae</taxon>
        <taxon>Streptophyta</taxon>
        <taxon>Embryophyta</taxon>
        <taxon>Marchantiophyta</taxon>
        <taxon>Marchantiopsida</taxon>
        <taxon>Marchantiidae</taxon>
        <taxon>Marchantiales</taxon>
        <taxon>Ricciaceae</taxon>
        <taxon>Riccia</taxon>
    </lineage>
</organism>
<evidence type="ECO:0000313" key="1">
    <source>
        <dbReference type="EMBL" id="KAL2608355.1"/>
    </source>
</evidence>
<sequence>MPRLLSLQEGSQLELLPCLAQGRSLALRRKDLEANLLSSQWKAKQLQGERANELFLQTKDLTFKKYGKGMDPVVVRMLDNWKKGKPIFGDEGGKYQMTCEGAEADTVRKLPPEIPVDHVEAFEGACVQGSDAKSTAKLPVATVDEGV</sequence>
<protein>
    <submittedName>
        <fullName evidence="1">Uncharacterized protein</fullName>
    </submittedName>
</protein>
<proteinExistence type="predicted"/>
<dbReference type="AlphaFoldDB" id="A0ABD1XHE8"/>
<dbReference type="Proteomes" id="UP001605036">
    <property type="component" value="Unassembled WGS sequence"/>
</dbReference>
<evidence type="ECO:0000313" key="2">
    <source>
        <dbReference type="Proteomes" id="UP001605036"/>
    </source>
</evidence>
<accession>A0ABD1XHE8</accession>
<dbReference type="EMBL" id="JBHFFA010000008">
    <property type="protein sequence ID" value="KAL2608355.1"/>
    <property type="molecule type" value="Genomic_DNA"/>
</dbReference>
<keyword evidence="2" id="KW-1185">Reference proteome</keyword>
<comment type="caution">
    <text evidence="1">The sequence shown here is derived from an EMBL/GenBank/DDBJ whole genome shotgun (WGS) entry which is preliminary data.</text>
</comment>
<reference evidence="1 2" key="1">
    <citation type="submission" date="2024-09" db="EMBL/GenBank/DDBJ databases">
        <title>Chromosome-scale assembly of Riccia fluitans.</title>
        <authorList>
            <person name="Paukszto L."/>
            <person name="Sawicki J."/>
            <person name="Karawczyk K."/>
            <person name="Piernik-Szablinska J."/>
            <person name="Szczecinska M."/>
            <person name="Mazdziarz M."/>
        </authorList>
    </citation>
    <scope>NUCLEOTIDE SEQUENCE [LARGE SCALE GENOMIC DNA]</scope>
    <source>
        <strain evidence="1">Rf_01</strain>
        <tissue evidence="1">Aerial parts of the thallus</tissue>
    </source>
</reference>
<gene>
    <name evidence="1" type="ORF">R1flu_026928</name>
</gene>
<name>A0ABD1XHE8_9MARC</name>